<keyword evidence="1" id="KW-0812">Transmembrane</keyword>
<feature type="transmembrane region" description="Helical" evidence="1">
    <location>
        <begin position="12"/>
        <end position="30"/>
    </location>
</feature>
<dbReference type="EMBL" id="JAENIM010000047">
    <property type="protein sequence ID" value="MBK1792742.1"/>
    <property type="molecule type" value="Genomic_DNA"/>
</dbReference>
<keyword evidence="3" id="KW-1185">Reference proteome</keyword>
<name>A0A8J7MH84_9BACT</name>
<keyword evidence="1" id="KW-0472">Membrane</keyword>
<gene>
    <name evidence="2" type="ORF">JIN82_16380</name>
</gene>
<dbReference type="Proteomes" id="UP000624703">
    <property type="component" value="Unassembled WGS sequence"/>
</dbReference>
<accession>A0A8J7MH84</accession>
<organism evidence="2 3">
    <name type="scientific">Persicirhabdus sediminis</name>
    <dbReference type="NCBI Taxonomy" id="454144"/>
    <lineage>
        <taxon>Bacteria</taxon>
        <taxon>Pseudomonadati</taxon>
        <taxon>Verrucomicrobiota</taxon>
        <taxon>Verrucomicrobiia</taxon>
        <taxon>Verrucomicrobiales</taxon>
        <taxon>Verrucomicrobiaceae</taxon>
        <taxon>Persicirhabdus</taxon>
    </lineage>
</organism>
<dbReference type="AlphaFoldDB" id="A0A8J7MH84"/>
<evidence type="ECO:0000256" key="1">
    <source>
        <dbReference type="SAM" id="Phobius"/>
    </source>
</evidence>
<reference evidence="2" key="1">
    <citation type="submission" date="2021-01" db="EMBL/GenBank/DDBJ databases">
        <title>Modified the classification status of verrucomicrobia.</title>
        <authorList>
            <person name="Feng X."/>
        </authorList>
    </citation>
    <scope>NUCLEOTIDE SEQUENCE</scope>
    <source>
        <strain evidence="2">_KCTC 22039</strain>
    </source>
</reference>
<sequence>MSDHTSSSSSPIILAVIALAAAGAGAYFYLQPAEQAAPQPAIVEPVVEPEPEPIVEVTPEPEPVDPDLIEESGDKPLAYDPYLADLGTRPDYNQLGIYQETITRPDFERLLTKVYVVGDSWKEWISLFDDRAEIRSNRHQPDEIFTLRFAPEQATQMAKLAPKFWQKAAELPATTIDKPLADLVIAIDPGHIGGDYAQIEERWYQIDDHCPVMEGEMVLVTAEIIKSQLENLGAKVYLVRDENAPVSQLTIDDYQAAAAAKVEHYDITTPDATRKLQERYLYRTGEIRARAELVNTQITPDLVLCLHFNAEAWDDPSNPTLTDKNHNHTLLHGALTKSEIAHDDERYEMLLKILQGVHDEEKEIGKAAVTAMSKHTGLPNYEYEKNSRRAISVDNFPGLWARNLLANRLYQCPVIFYEPYVMNNEEVHARVQAGDFEGEQEVFGKMRRSIFREYADAVTEGLVKHYAGERKIDKASQNLSE</sequence>
<dbReference type="Gene3D" id="3.40.630.40">
    <property type="entry name" value="Zn-dependent exopeptidases"/>
    <property type="match status" value="1"/>
</dbReference>
<protein>
    <submittedName>
        <fullName evidence="2">N-acetylmuramoyl-L-alanine amidase</fullName>
    </submittedName>
</protein>
<dbReference type="SUPFAM" id="SSF53187">
    <property type="entry name" value="Zn-dependent exopeptidases"/>
    <property type="match status" value="1"/>
</dbReference>
<evidence type="ECO:0000313" key="2">
    <source>
        <dbReference type="EMBL" id="MBK1792742.1"/>
    </source>
</evidence>
<keyword evidence="1" id="KW-1133">Transmembrane helix</keyword>
<dbReference type="RefSeq" id="WP_200312751.1">
    <property type="nucleotide sequence ID" value="NZ_JAENIM010000047.1"/>
</dbReference>
<comment type="caution">
    <text evidence="2">The sequence shown here is derived from an EMBL/GenBank/DDBJ whole genome shotgun (WGS) entry which is preliminary data.</text>
</comment>
<proteinExistence type="predicted"/>
<evidence type="ECO:0000313" key="3">
    <source>
        <dbReference type="Proteomes" id="UP000624703"/>
    </source>
</evidence>